<dbReference type="AlphaFoldDB" id="A0AAW0DDQ7"/>
<keyword evidence="2" id="KW-1185">Reference proteome</keyword>
<sequence>MTWHAREGLQCLFFRVLAPFWFDQRRTPNHSSGTVRLAFMITPSYFALRPRSSSRPSPWPTGSLPTIRSRGVADVYEGERDHKKTINVFPPSPVSHIPPFVPFAAAGLGRKATLIPVATDRPPRLSAAHPLHKTRQPLPTSTCGSVYRTRAFQDARLFIIAIGPLRIHTTHWYPPTWSISASDCAFVPGGNCRRFQDEHVASPSPRCHLPRPSRGERAGRWACTGTLALCCNALPHEGGHANKHTRKTLLNAHAVWHFAYLHLHSINVVSPSSEARMPAATYLLPPSASFTRYFRCRDIHPRSRLAWGYTKDDIETPAARHWRSAFLSSLACPATLMDRIQTPRARRRLRSHTCTTRALLAHFS</sequence>
<dbReference type="EMBL" id="JAWWNJ010000009">
    <property type="protein sequence ID" value="KAK7049138.1"/>
    <property type="molecule type" value="Genomic_DNA"/>
</dbReference>
<accession>A0AAW0DDQ7</accession>
<evidence type="ECO:0000313" key="1">
    <source>
        <dbReference type="EMBL" id="KAK7049138.1"/>
    </source>
</evidence>
<dbReference type="Proteomes" id="UP001362999">
    <property type="component" value="Unassembled WGS sequence"/>
</dbReference>
<gene>
    <name evidence="1" type="ORF">R3P38DRAFT_3175388</name>
</gene>
<organism evidence="1 2">
    <name type="scientific">Favolaschia claudopus</name>
    <dbReference type="NCBI Taxonomy" id="2862362"/>
    <lineage>
        <taxon>Eukaryota</taxon>
        <taxon>Fungi</taxon>
        <taxon>Dikarya</taxon>
        <taxon>Basidiomycota</taxon>
        <taxon>Agaricomycotina</taxon>
        <taxon>Agaricomycetes</taxon>
        <taxon>Agaricomycetidae</taxon>
        <taxon>Agaricales</taxon>
        <taxon>Marasmiineae</taxon>
        <taxon>Mycenaceae</taxon>
        <taxon>Favolaschia</taxon>
    </lineage>
</organism>
<comment type="caution">
    <text evidence="1">The sequence shown here is derived from an EMBL/GenBank/DDBJ whole genome shotgun (WGS) entry which is preliminary data.</text>
</comment>
<proteinExistence type="predicted"/>
<evidence type="ECO:0000313" key="2">
    <source>
        <dbReference type="Proteomes" id="UP001362999"/>
    </source>
</evidence>
<protein>
    <submittedName>
        <fullName evidence="1">Uncharacterized protein</fullName>
    </submittedName>
</protein>
<name>A0AAW0DDQ7_9AGAR</name>
<reference evidence="1 2" key="1">
    <citation type="journal article" date="2024" name="J Genomics">
        <title>Draft genome sequencing and assembly of Favolaschia claudopus CIRM-BRFM 2984 isolated from oak limbs.</title>
        <authorList>
            <person name="Navarro D."/>
            <person name="Drula E."/>
            <person name="Chaduli D."/>
            <person name="Cazenave R."/>
            <person name="Ahrendt S."/>
            <person name="Wang J."/>
            <person name="Lipzen A."/>
            <person name="Daum C."/>
            <person name="Barry K."/>
            <person name="Grigoriev I.V."/>
            <person name="Favel A."/>
            <person name="Rosso M.N."/>
            <person name="Martin F."/>
        </authorList>
    </citation>
    <scope>NUCLEOTIDE SEQUENCE [LARGE SCALE GENOMIC DNA]</scope>
    <source>
        <strain evidence="1 2">CIRM-BRFM 2984</strain>
    </source>
</reference>